<dbReference type="PIRSF" id="PIRSF028846">
    <property type="entry name" value="UCP028846"/>
    <property type="match status" value="1"/>
</dbReference>
<dbReference type="PANTHER" id="PTHR31047">
    <property type="entry name" value="MEIOTICALLY UP-REGULATED GENE 157 PROTEIN"/>
    <property type="match status" value="1"/>
</dbReference>
<dbReference type="RefSeq" id="WP_185257924.1">
    <property type="nucleotide sequence ID" value="NZ_AP023368.1"/>
</dbReference>
<dbReference type="InterPro" id="IPR008313">
    <property type="entry name" value="GH125"/>
</dbReference>
<proteinExistence type="predicted"/>
<sequence length="429" mass="49478">MKPDEKQLELNRAVTEIAEEIGKNFSQDEKLYKTFLNCYASTAKTTSRFLEDGEVFVFTGDIEAMWLRDSSAQVVHYLPFAKKYPIIGEFIKGLIKRQMRYIAIDSYANAFNEEANGRCWEVDLTASNPWDWERKYEVDSLCYPIWLLHEYWEVTGDTSVFTEAVKEVFIKIIDQWKKEQNHSSDSDYSFVRLNCPPSDTLTRDGQGEPCGYTGMTWSGFRPSDDACQYGYLVPSNMFAVTILGFMKEITETFYKDSALSEGIDKLRGEIEDGIKKFGIVSQEGFGEIYAYETDGLGNYNLMDDANVPSLMSIPWLGYSEKSDRIYQNTRRFILSKMNPYYYEGSCAKGIGSPHTPQQYIWHIALTMQGLTAETRKEQEELLQVILRSDAGCQLMHEGFHCDDPSKFTREWFAWANSLFALFVMQLYNN</sequence>
<dbReference type="AlphaFoldDB" id="A0A7I8DKE1"/>
<dbReference type="GO" id="GO:0016787">
    <property type="term" value="F:hydrolase activity"/>
    <property type="evidence" value="ECO:0007669"/>
    <property type="project" value="UniProtKB-KW"/>
</dbReference>
<reference evidence="1 2" key="1">
    <citation type="submission" date="2020-08" db="EMBL/GenBank/DDBJ databases">
        <title>Draft genome sequencing of an Anaerocolumna strain isolated from anoxic soil subjected to BSD treatment.</title>
        <authorList>
            <person name="Uek A."/>
            <person name="Tonouchi A."/>
        </authorList>
    </citation>
    <scope>NUCLEOTIDE SEQUENCE [LARGE SCALE GENOMIC DNA]</scope>
    <source>
        <strain evidence="1 2">CTTW</strain>
    </source>
</reference>
<keyword evidence="2" id="KW-1185">Reference proteome</keyword>
<gene>
    <name evidence="1" type="ORF">bsdcttw_05460</name>
</gene>
<accession>A0A7I8DKE1</accession>
<dbReference type="SUPFAM" id="SSF48208">
    <property type="entry name" value="Six-hairpin glycosidases"/>
    <property type="match status" value="1"/>
</dbReference>
<dbReference type="Proteomes" id="UP000515703">
    <property type="component" value="Chromosome"/>
</dbReference>
<dbReference type="InterPro" id="IPR008928">
    <property type="entry name" value="6-hairpin_glycosidase_sf"/>
</dbReference>
<reference evidence="1 2" key="2">
    <citation type="submission" date="2020-08" db="EMBL/GenBank/DDBJ databases">
        <authorList>
            <person name="Ueki A."/>
            <person name="Tonouchi A."/>
        </authorList>
    </citation>
    <scope>NUCLEOTIDE SEQUENCE [LARGE SCALE GENOMIC DNA]</scope>
    <source>
        <strain evidence="1 2">CTTW</strain>
    </source>
</reference>
<evidence type="ECO:0000313" key="2">
    <source>
        <dbReference type="Proteomes" id="UP000515703"/>
    </source>
</evidence>
<dbReference type="GO" id="GO:0005975">
    <property type="term" value="P:carbohydrate metabolic process"/>
    <property type="evidence" value="ECO:0007669"/>
    <property type="project" value="InterPro"/>
</dbReference>
<protein>
    <submittedName>
        <fullName evidence="1">Glycosyl hydrolase</fullName>
    </submittedName>
</protein>
<organism evidence="1 2">
    <name type="scientific">Anaerocolumna chitinilytica</name>
    <dbReference type="NCBI Taxonomy" id="1727145"/>
    <lineage>
        <taxon>Bacteria</taxon>
        <taxon>Bacillati</taxon>
        <taxon>Bacillota</taxon>
        <taxon>Clostridia</taxon>
        <taxon>Lachnospirales</taxon>
        <taxon>Lachnospiraceae</taxon>
        <taxon>Anaerocolumna</taxon>
    </lineage>
</organism>
<dbReference type="PANTHER" id="PTHR31047:SF0">
    <property type="entry name" value="MEIOTICALLY UP-REGULATED GENE 157 PROTEIN"/>
    <property type="match status" value="1"/>
</dbReference>
<dbReference type="SMART" id="SM01149">
    <property type="entry name" value="DUF1237"/>
    <property type="match status" value="1"/>
</dbReference>
<evidence type="ECO:0000313" key="1">
    <source>
        <dbReference type="EMBL" id="BCJ97505.1"/>
    </source>
</evidence>
<dbReference type="EMBL" id="AP023368">
    <property type="protein sequence ID" value="BCJ97505.1"/>
    <property type="molecule type" value="Genomic_DNA"/>
</dbReference>
<dbReference type="Pfam" id="PF06824">
    <property type="entry name" value="Glyco_hydro_125"/>
    <property type="match status" value="1"/>
</dbReference>
<dbReference type="Gene3D" id="1.50.10.10">
    <property type="match status" value="1"/>
</dbReference>
<dbReference type="KEGG" id="acht:bsdcttw_05460"/>
<dbReference type="InterPro" id="IPR012341">
    <property type="entry name" value="6hp_glycosidase-like_sf"/>
</dbReference>
<name>A0A7I8DKE1_9FIRM</name>
<keyword evidence="1" id="KW-0378">Hydrolase</keyword>